<dbReference type="AlphaFoldDB" id="A0AA35RZ53"/>
<dbReference type="Proteomes" id="UP001174909">
    <property type="component" value="Unassembled WGS sequence"/>
</dbReference>
<reference evidence="1" key="1">
    <citation type="submission" date="2023-03" db="EMBL/GenBank/DDBJ databases">
        <authorList>
            <person name="Steffen K."/>
            <person name="Cardenas P."/>
        </authorList>
    </citation>
    <scope>NUCLEOTIDE SEQUENCE</scope>
</reference>
<gene>
    <name evidence="1" type="ORF">GBAR_LOCUS11587</name>
</gene>
<sequence length="49" mass="5779">MPHKIMTHGHLLAKTHSPWTTMGWFPVFLWNLETSSMTETMAFTSPHHW</sequence>
<comment type="caution">
    <text evidence="1">The sequence shown here is derived from an EMBL/GenBank/DDBJ whole genome shotgun (WGS) entry which is preliminary data.</text>
</comment>
<organism evidence="1 2">
    <name type="scientific">Geodia barretti</name>
    <name type="common">Barrett's horny sponge</name>
    <dbReference type="NCBI Taxonomy" id="519541"/>
    <lineage>
        <taxon>Eukaryota</taxon>
        <taxon>Metazoa</taxon>
        <taxon>Porifera</taxon>
        <taxon>Demospongiae</taxon>
        <taxon>Heteroscleromorpha</taxon>
        <taxon>Tetractinellida</taxon>
        <taxon>Astrophorina</taxon>
        <taxon>Geodiidae</taxon>
        <taxon>Geodia</taxon>
    </lineage>
</organism>
<proteinExistence type="predicted"/>
<evidence type="ECO:0000313" key="2">
    <source>
        <dbReference type="Proteomes" id="UP001174909"/>
    </source>
</evidence>
<name>A0AA35RZ53_GEOBA</name>
<protein>
    <submittedName>
        <fullName evidence="1">Uncharacterized protein</fullName>
    </submittedName>
</protein>
<dbReference type="EMBL" id="CASHTH010001737">
    <property type="protein sequence ID" value="CAI8019246.1"/>
    <property type="molecule type" value="Genomic_DNA"/>
</dbReference>
<keyword evidence="2" id="KW-1185">Reference proteome</keyword>
<evidence type="ECO:0000313" key="1">
    <source>
        <dbReference type="EMBL" id="CAI8019246.1"/>
    </source>
</evidence>
<accession>A0AA35RZ53</accession>